<reference evidence="4 5" key="1">
    <citation type="submission" date="2017-11" db="EMBL/GenBank/DDBJ databases">
        <title>De novo assembly and phasing of dikaryotic genomes from two isolates of Puccinia coronata f. sp. avenae, the causal agent of oat crown rust.</title>
        <authorList>
            <person name="Miller M.E."/>
            <person name="Zhang Y."/>
            <person name="Omidvar V."/>
            <person name="Sperschneider J."/>
            <person name="Schwessinger B."/>
            <person name="Raley C."/>
            <person name="Palmer J.M."/>
            <person name="Garnica D."/>
            <person name="Upadhyaya N."/>
            <person name="Rathjen J."/>
            <person name="Taylor J.M."/>
            <person name="Park R.F."/>
            <person name="Dodds P.N."/>
            <person name="Hirsch C.D."/>
            <person name="Kianian S.F."/>
            <person name="Figueroa M."/>
        </authorList>
    </citation>
    <scope>NUCLEOTIDE SEQUENCE [LARGE SCALE GENOMIC DNA]</scope>
    <source>
        <strain evidence="4">12NC29</strain>
    </source>
</reference>
<dbReference type="Gene3D" id="3.40.50.2300">
    <property type="match status" value="1"/>
</dbReference>
<dbReference type="InterPro" id="IPR001789">
    <property type="entry name" value="Sig_transdc_resp-reg_receiver"/>
</dbReference>
<dbReference type="SMART" id="SM00448">
    <property type="entry name" value="REC"/>
    <property type="match status" value="1"/>
</dbReference>
<gene>
    <name evidence="4" type="ORF">PCANC_09034</name>
</gene>
<dbReference type="AlphaFoldDB" id="A0A2N5T226"/>
<feature type="compositionally biased region" description="Low complexity" evidence="2">
    <location>
        <begin position="186"/>
        <end position="196"/>
    </location>
</feature>
<feature type="region of interest" description="Disordered" evidence="2">
    <location>
        <begin position="398"/>
        <end position="436"/>
    </location>
</feature>
<dbReference type="InterPro" id="IPR052048">
    <property type="entry name" value="ST_Response_Regulator"/>
</dbReference>
<dbReference type="Pfam" id="PF00072">
    <property type="entry name" value="Response_reg"/>
    <property type="match status" value="1"/>
</dbReference>
<feature type="compositionally biased region" description="Polar residues" evidence="2">
    <location>
        <begin position="427"/>
        <end position="436"/>
    </location>
</feature>
<feature type="region of interest" description="Disordered" evidence="2">
    <location>
        <begin position="455"/>
        <end position="488"/>
    </location>
</feature>
<evidence type="ECO:0000259" key="3">
    <source>
        <dbReference type="PROSITE" id="PS50110"/>
    </source>
</evidence>
<dbReference type="InterPro" id="IPR011006">
    <property type="entry name" value="CheY-like_superfamily"/>
</dbReference>
<feature type="region of interest" description="Disordered" evidence="2">
    <location>
        <begin position="166"/>
        <end position="196"/>
    </location>
</feature>
<dbReference type="PANTHER" id="PTHR43228">
    <property type="entry name" value="TWO-COMPONENT RESPONSE REGULATOR"/>
    <property type="match status" value="1"/>
</dbReference>
<dbReference type="Proteomes" id="UP000235388">
    <property type="component" value="Unassembled WGS sequence"/>
</dbReference>
<dbReference type="PROSITE" id="PS50110">
    <property type="entry name" value="RESPONSE_REGULATORY"/>
    <property type="match status" value="1"/>
</dbReference>
<evidence type="ECO:0000313" key="4">
    <source>
        <dbReference type="EMBL" id="PLW19532.1"/>
    </source>
</evidence>
<feature type="compositionally biased region" description="Polar residues" evidence="2">
    <location>
        <begin position="458"/>
        <end position="469"/>
    </location>
</feature>
<evidence type="ECO:0000256" key="1">
    <source>
        <dbReference type="PROSITE-ProRule" id="PRU00169"/>
    </source>
</evidence>
<dbReference type="OrthoDB" id="2499189at2759"/>
<evidence type="ECO:0000313" key="5">
    <source>
        <dbReference type="Proteomes" id="UP000235388"/>
    </source>
</evidence>
<organism evidence="4 5">
    <name type="scientific">Puccinia coronata f. sp. avenae</name>
    <dbReference type="NCBI Taxonomy" id="200324"/>
    <lineage>
        <taxon>Eukaryota</taxon>
        <taxon>Fungi</taxon>
        <taxon>Dikarya</taxon>
        <taxon>Basidiomycota</taxon>
        <taxon>Pucciniomycotina</taxon>
        <taxon>Pucciniomycetes</taxon>
        <taxon>Pucciniales</taxon>
        <taxon>Pucciniaceae</taxon>
        <taxon>Puccinia</taxon>
    </lineage>
</organism>
<name>A0A2N5T226_9BASI</name>
<accession>A0A2N5T226</accession>
<dbReference type="CDD" id="cd17546">
    <property type="entry name" value="REC_hyHK_CKI1_RcsC-like"/>
    <property type="match status" value="1"/>
</dbReference>
<feature type="domain" description="Response regulatory" evidence="3">
    <location>
        <begin position="19"/>
        <end position="142"/>
    </location>
</feature>
<dbReference type="STRING" id="200324.A0A2N5T226"/>
<protein>
    <recommendedName>
        <fullName evidence="3">Response regulatory domain-containing protein</fullName>
    </recommendedName>
</protein>
<proteinExistence type="predicted"/>
<keyword evidence="1" id="KW-0597">Phosphoprotein</keyword>
<dbReference type="PANTHER" id="PTHR43228:SF1">
    <property type="entry name" value="TWO-COMPONENT RESPONSE REGULATOR ARR22"/>
    <property type="match status" value="1"/>
</dbReference>
<keyword evidence="5" id="KW-1185">Reference proteome</keyword>
<feature type="modified residue" description="4-aspartylphosphate" evidence="1">
    <location>
        <position position="74"/>
    </location>
</feature>
<dbReference type="GO" id="GO:0000160">
    <property type="term" value="P:phosphorelay signal transduction system"/>
    <property type="evidence" value="ECO:0007669"/>
    <property type="project" value="InterPro"/>
</dbReference>
<sequence>MTHTLAPVGSTAPQRVQLKVLIVDDNTLNLRVMRQLLKTKLSHFLDLDALQTASSGLEALDLLDNYPFHLLFLDISMPGISGLEVCRRLRTGQHPPSKLHICAVTTDLADWQVQLYKDFGMDGVIGKPLKNHDLEFALQACLESIISQPHLDPPLQPAFYFLRHGSHQPLPRPETRPLPDSVQPAESPHSPSSTLTSTETLSISCISLPPLLSSCSRANSSRNGRQQSVVSDTSVASVIAYEDTPTLLRFPPPCFDQLEMVDELLLPDCRPSFDLFDTSSATDSIVTCSSSGPNSAAALDPLSPSFAPEDEETFEHARCFPAFPTAPILTFTHVPIGQRSPRRWSSPLYTLSSPSGDVQLPREENDVFAAGFQAAIDQACSRWGENCISATFPCAHDTTYGSHDHENSKSTVTPKSWSDEEEEQQGPVASNDSDLSSVRRQLISRRSHPILRLHQLDGTPTSASESTLTEFGGGDSSSESPFMRKSKSAAGLPIRPSWQLVQLSAINYQSVLKSGTLLDEVLLGLDLEDDHHLNI</sequence>
<comment type="caution">
    <text evidence="4">The sequence shown here is derived from an EMBL/GenBank/DDBJ whole genome shotgun (WGS) entry which is preliminary data.</text>
</comment>
<dbReference type="EMBL" id="PGCJ01000811">
    <property type="protein sequence ID" value="PLW19532.1"/>
    <property type="molecule type" value="Genomic_DNA"/>
</dbReference>
<dbReference type="SUPFAM" id="SSF52172">
    <property type="entry name" value="CheY-like"/>
    <property type="match status" value="1"/>
</dbReference>
<evidence type="ECO:0000256" key="2">
    <source>
        <dbReference type="SAM" id="MobiDB-lite"/>
    </source>
</evidence>